<evidence type="ECO:0000313" key="3">
    <source>
        <dbReference type="Proteomes" id="UP000288096"/>
    </source>
</evidence>
<keyword evidence="1" id="KW-0732">Signal</keyword>
<accession>A0A401FZ55</accession>
<proteinExistence type="predicted"/>
<reference evidence="3" key="1">
    <citation type="submission" date="2017-11" db="EMBL/GenBank/DDBJ databases">
        <authorList>
            <person name="Watanabe M."/>
            <person name="Kojima H."/>
        </authorList>
    </citation>
    <scope>NUCLEOTIDE SEQUENCE [LARGE SCALE GENOMIC DNA]</scope>
    <source>
        <strain evidence="3">Tokyo 01</strain>
    </source>
</reference>
<reference evidence="3" key="2">
    <citation type="submission" date="2019-01" db="EMBL/GenBank/DDBJ databases">
        <title>Genome sequence of Desulfonema ishimotonii strain Tokyo 01.</title>
        <authorList>
            <person name="Fukui M."/>
        </authorList>
    </citation>
    <scope>NUCLEOTIDE SEQUENCE [LARGE SCALE GENOMIC DNA]</scope>
    <source>
        <strain evidence="3">Tokyo 01</strain>
    </source>
</reference>
<dbReference type="Proteomes" id="UP000288096">
    <property type="component" value="Unassembled WGS sequence"/>
</dbReference>
<organism evidence="2 3">
    <name type="scientific">Desulfonema ishimotonii</name>
    <dbReference type="NCBI Taxonomy" id="45657"/>
    <lineage>
        <taxon>Bacteria</taxon>
        <taxon>Pseudomonadati</taxon>
        <taxon>Thermodesulfobacteriota</taxon>
        <taxon>Desulfobacteria</taxon>
        <taxon>Desulfobacterales</taxon>
        <taxon>Desulfococcaceae</taxon>
        <taxon>Desulfonema</taxon>
    </lineage>
</organism>
<feature type="signal peptide" evidence="1">
    <location>
        <begin position="1"/>
        <end position="21"/>
    </location>
</feature>
<sequence length="249" mass="28600">MKKASVTVLLISLICSGYCFAEEKEYTVGIEDVFYFPYYAFKNGECTGLSREVLDAFGQKHGYKFTYKPMPVMRLHKNLIKGNTDFIYPDNAEWELNENAKVYYSTPVTEVIDGVMVLPEHKGKGLNRLKKLGTIKDFIMPGYADLIKNNQVRVSESYEFDTLLKLAMQKYIDGAYVTIDCAVYHLQEKLHRPDALVFDPDLPYDITAVSLSSVKHPDIIRDFSTFLNEEKGLTDRLKEKYNIMTPPQK</sequence>
<keyword evidence="3" id="KW-1185">Reference proteome</keyword>
<evidence type="ECO:0000256" key="1">
    <source>
        <dbReference type="SAM" id="SignalP"/>
    </source>
</evidence>
<dbReference type="EMBL" id="BEXT01000001">
    <property type="protein sequence ID" value="GBC62261.1"/>
    <property type="molecule type" value="Genomic_DNA"/>
</dbReference>
<dbReference type="AlphaFoldDB" id="A0A401FZ55"/>
<gene>
    <name evidence="2" type="ORF">DENIS_3230</name>
</gene>
<comment type="caution">
    <text evidence="2">The sequence shown here is derived from an EMBL/GenBank/DDBJ whole genome shotgun (WGS) entry which is preliminary data.</text>
</comment>
<evidence type="ECO:0000313" key="2">
    <source>
        <dbReference type="EMBL" id="GBC62261.1"/>
    </source>
</evidence>
<protein>
    <submittedName>
        <fullName evidence="2">Uncharacterized protein</fullName>
    </submittedName>
</protein>
<dbReference type="RefSeq" id="WP_166405132.1">
    <property type="nucleotide sequence ID" value="NZ_BEXT01000001.1"/>
</dbReference>
<dbReference type="Gene3D" id="3.40.190.10">
    <property type="entry name" value="Periplasmic binding protein-like II"/>
    <property type="match status" value="1"/>
</dbReference>
<feature type="chain" id="PRO_5019448868" evidence="1">
    <location>
        <begin position="22"/>
        <end position="249"/>
    </location>
</feature>
<dbReference type="SUPFAM" id="SSF53850">
    <property type="entry name" value="Periplasmic binding protein-like II"/>
    <property type="match status" value="1"/>
</dbReference>
<name>A0A401FZ55_9BACT</name>